<feature type="transmembrane region" description="Helical" evidence="1">
    <location>
        <begin position="71"/>
        <end position="91"/>
    </location>
</feature>
<keyword evidence="1" id="KW-1133">Transmembrane helix</keyword>
<feature type="transmembrane region" description="Helical" evidence="1">
    <location>
        <begin position="32"/>
        <end position="51"/>
    </location>
</feature>
<keyword evidence="1" id="KW-0812">Transmembrane</keyword>
<sequence>MRAPLPHAINILHFSEICLLADSGLFPKSIRYVLYIAFLYTFVPVFFNITYKNETLNLNLMTTKSNWWDKLLKIVIVVASAVLCALGVQAMPA</sequence>
<name>A0A413ZU60_BACSE</name>
<organism evidence="2 3">
    <name type="scientific">Bacteroides stercoris</name>
    <dbReference type="NCBI Taxonomy" id="46506"/>
    <lineage>
        <taxon>Bacteria</taxon>
        <taxon>Pseudomonadati</taxon>
        <taxon>Bacteroidota</taxon>
        <taxon>Bacteroidia</taxon>
        <taxon>Bacteroidales</taxon>
        <taxon>Bacteroidaceae</taxon>
        <taxon>Bacteroides</taxon>
    </lineage>
</organism>
<gene>
    <name evidence="2" type="ORF">DW853_03085</name>
</gene>
<reference evidence="2 3" key="1">
    <citation type="submission" date="2018-08" db="EMBL/GenBank/DDBJ databases">
        <title>A genome reference for cultivated species of the human gut microbiota.</title>
        <authorList>
            <person name="Zou Y."/>
            <person name="Xue W."/>
            <person name="Luo G."/>
        </authorList>
    </citation>
    <scope>NUCLEOTIDE SEQUENCE [LARGE SCALE GENOMIC DNA]</scope>
    <source>
        <strain evidence="2 3">AM36-9BH</strain>
    </source>
</reference>
<dbReference type="Pfam" id="PF20096">
    <property type="entry name" value="DUF6486"/>
    <property type="match status" value="1"/>
</dbReference>
<accession>A0A413ZU60</accession>
<evidence type="ECO:0000256" key="1">
    <source>
        <dbReference type="SAM" id="Phobius"/>
    </source>
</evidence>
<evidence type="ECO:0000313" key="3">
    <source>
        <dbReference type="Proteomes" id="UP000285305"/>
    </source>
</evidence>
<dbReference type="NCBIfam" id="NF033879">
    <property type="entry name" value="smalltalk"/>
    <property type="match status" value="1"/>
</dbReference>
<dbReference type="AlphaFoldDB" id="A0A413ZU60"/>
<dbReference type="EMBL" id="QSHQ01000004">
    <property type="protein sequence ID" value="RHC32575.1"/>
    <property type="molecule type" value="Genomic_DNA"/>
</dbReference>
<dbReference type="Proteomes" id="UP000285305">
    <property type="component" value="Unassembled WGS sequence"/>
</dbReference>
<comment type="caution">
    <text evidence="2">The sequence shown here is derived from an EMBL/GenBank/DDBJ whole genome shotgun (WGS) entry which is preliminary data.</text>
</comment>
<dbReference type="InterPro" id="IPR045505">
    <property type="entry name" value="DUF6486"/>
</dbReference>
<keyword evidence="1" id="KW-0472">Membrane</keyword>
<proteinExistence type="predicted"/>
<protein>
    <submittedName>
        <fullName evidence="2">Uncharacterized protein</fullName>
    </submittedName>
</protein>
<evidence type="ECO:0000313" key="2">
    <source>
        <dbReference type="EMBL" id="RHC32575.1"/>
    </source>
</evidence>